<sequence>MAEFKRRLRRLPKTVLKEVNKAIEKDAQEWVNLSQRFVPKDPEDGTPLHDSIRHHETETGGQVVRAGGATTTRPSAGGKYDYALAAEFGTVKQNAQPFYWPAYRLLKKKFRSRRSRALNKAVKEFNDGK</sequence>
<accession>A0A7W6CA89</accession>
<proteinExistence type="predicted"/>
<comment type="caution">
    <text evidence="2">The sequence shown here is derived from an EMBL/GenBank/DDBJ whole genome shotgun (WGS) entry which is preliminary data.</text>
</comment>
<evidence type="ECO:0000256" key="1">
    <source>
        <dbReference type="SAM" id="MobiDB-lite"/>
    </source>
</evidence>
<gene>
    <name evidence="2" type="ORF">GGQ73_000685</name>
</gene>
<protein>
    <submittedName>
        <fullName evidence="2">HK97 gp10 family phage protein</fullName>
    </submittedName>
</protein>
<name>A0A7W6CA89_9HYPH</name>
<feature type="compositionally biased region" description="Basic and acidic residues" evidence="1">
    <location>
        <begin position="38"/>
        <end position="58"/>
    </location>
</feature>
<feature type="region of interest" description="Disordered" evidence="1">
    <location>
        <begin position="36"/>
        <end position="75"/>
    </location>
</feature>
<keyword evidence="3" id="KW-1185">Reference proteome</keyword>
<dbReference type="AlphaFoldDB" id="A0A7W6CA89"/>
<dbReference type="RefSeq" id="WP_183893982.1">
    <property type="nucleotide sequence ID" value="NZ_JACIDV010000002.1"/>
</dbReference>
<evidence type="ECO:0000313" key="3">
    <source>
        <dbReference type="Proteomes" id="UP000565286"/>
    </source>
</evidence>
<dbReference type="Proteomes" id="UP000565286">
    <property type="component" value="Unassembled WGS sequence"/>
</dbReference>
<dbReference type="InterPro" id="IPR010064">
    <property type="entry name" value="HK97-gp10_tail"/>
</dbReference>
<dbReference type="NCBIfam" id="TIGR01725">
    <property type="entry name" value="phge_HK97_gp10"/>
    <property type="match status" value="1"/>
</dbReference>
<evidence type="ECO:0000313" key="2">
    <source>
        <dbReference type="EMBL" id="MBB3944760.1"/>
    </source>
</evidence>
<dbReference type="EMBL" id="JACIDV010000002">
    <property type="protein sequence ID" value="MBB3944760.1"/>
    <property type="molecule type" value="Genomic_DNA"/>
</dbReference>
<organism evidence="2 3">
    <name type="scientific">Rhizobium skierniewicense</name>
    <dbReference type="NCBI Taxonomy" id="984260"/>
    <lineage>
        <taxon>Bacteria</taxon>
        <taxon>Pseudomonadati</taxon>
        <taxon>Pseudomonadota</taxon>
        <taxon>Alphaproteobacteria</taxon>
        <taxon>Hyphomicrobiales</taxon>
        <taxon>Rhizobiaceae</taxon>
        <taxon>Rhizobium/Agrobacterium group</taxon>
        <taxon>Rhizobium</taxon>
    </lineage>
</organism>
<reference evidence="2 3" key="1">
    <citation type="submission" date="2020-08" db="EMBL/GenBank/DDBJ databases">
        <title>Genomic Encyclopedia of Type Strains, Phase IV (KMG-IV): sequencing the most valuable type-strain genomes for metagenomic binning, comparative biology and taxonomic classification.</title>
        <authorList>
            <person name="Goeker M."/>
        </authorList>
    </citation>
    <scope>NUCLEOTIDE SEQUENCE [LARGE SCALE GENOMIC DNA]</scope>
    <source>
        <strain evidence="2 3">DSM 26438</strain>
    </source>
</reference>